<protein>
    <submittedName>
        <fullName evidence="1">Glycoside hydrolase family 78 protein</fullName>
    </submittedName>
</protein>
<sequence>MAESGGIQVQFSIIPSTDDNMSVSISSVSFEHHYHAFGIAEASPRISWKFEGAAVNWEQTSYEIEITREGVPRIFNANSSESTLVSWPDEPLSSSESATVRARAYGSGAATDWSDVVSVEAALLDGNWAGAIPIAADRETEVNATHKPVLFRKTFGVNSTITSARLYITGLGIYEAEINGQRVGDHVLSPGYMSYQFRHTYQTYDVTDLLNSGDNAIGVTVAEGWWSGRFGFQQQGNIYGDTIGLLALLSITNQGGTKQIVKTDLSWHASADGPTVSAQLYDGEVYDSRLEIDNWSGPTFDDSEWLGVKQLPALKGMLTPPDGPPMREIQTINPQRVFYSPSGKTLIDFGQNLVGWLRFNVQGPSGTNITIRHAEVLDEGEIGVRPLRSAKAIDTFILNGKDNQTWSPSFTYHGFRFIEVNGWPNSTALDAEHITAVVVHSDMERTGYFECSDELLNRFHENVIWSMLGNFLSVPTDCPQRDERLGWTGDAHAFMPTSNYLYDASGFWRSWLKDLWSESSTGGLNWVPHFVPTLDPDFENNGSNPFRRPTAIWGDVIVGNPWALYQTTGDKRMLEEQYIGARAWIDSGIPRNEAGLWNRSTFQYADWLDPLSPPENPSNATTSKHLVADAYLIQMTRLLSYISSALDKTQEAVKYSSDREKLISAFYDAWIEPYADTGIIANVTQTALTLGIRFDIFDDARRPEAASTLNSIIANNSFLVGTGFAGTQQLGFALSSINSTSTFYKMLLQTQVPSWLYQVVMNGTTTWERWDSMLPNGSINPGEMTSFNHYAFGSVADWMHQKIGGLAPGEPGWKTTLMAPEPGGNITSANATYLSPYGVVRSTWNVTDAGFKLEVQIPPNARADIVLPDERKETVNVGSGSVT</sequence>
<evidence type="ECO:0000313" key="1">
    <source>
        <dbReference type="EMBL" id="KAF2627488.1"/>
    </source>
</evidence>
<comment type="caution">
    <text evidence="1">The sequence shown here is derived from an EMBL/GenBank/DDBJ whole genome shotgun (WGS) entry which is preliminary data.</text>
</comment>
<keyword evidence="1" id="KW-0378">Hydrolase</keyword>
<keyword evidence="2" id="KW-1185">Reference proteome</keyword>
<dbReference type="Proteomes" id="UP000799754">
    <property type="component" value="Unassembled WGS sequence"/>
</dbReference>
<organism evidence="1 2">
    <name type="scientific">Macroventuria anomochaeta</name>
    <dbReference type="NCBI Taxonomy" id="301207"/>
    <lineage>
        <taxon>Eukaryota</taxon>
        <taxon>Fungi</taxon>
        <taxon>Dikarya</taxon>
        <taxon>Ascomycota</taxon>
        <taxon>Pezizomycotina</taxon>
        <taxon>Dothideomycetes</taxon>
        <taxon>Pleosporomycetidae</taxon>
        <taxon>Pleosporales</taxon>
        <taxon>Pleosporineae</taxon>
        <taxon>Didymellaceae</taxon>
        <taxon>Macroventuria</taxon>
    </lineage>
</organism>
<proteinExistence type="predicted"/>
<name>A0ACB6S263_9PLEO</name>
<evidence type="ECO:0000313" key="2">
    <source>
        <dbReference type="Proteomes" id="UP000799754"/>
    </source>
</evidence>
<reference evidence="1" key="1">
    <citation type="journal article" date="2020" name="Stud. Mycol.">
        <title>101 Dothideomycetes genomes: a test case for predicting lifestyles and emergence of pathogens.</title>
        <authorList>
            <person name="Haridas S."/>
            <person name="Albert R."/>
            <person name="Binder M."/>
            <person name="Bloem J."/>
            <person name="Labutti K."/>
            <person name="Salamov A."/>
            <person name="Andreopoulos B."/>
            <person name="Baker S."/>
            <person name="Barry K."/>
            <person name="Bills G."/>
            <person name="Bluhm B."/>
            <person name="Cannon C."/>
            <person name="Castanera R."/>
            <person name="Culley D."/>
            <person name="Daum C."/>
            <person name="Ezra D."/>
            <person name="Gonzalez J."/>
            <person name="Henrissat B."/>
            <person name="Kuo A."/>
            <person name="Liang C."/>
            <person name="Lipzen A."/>
            <person name="Lutzoni F."/>
            <person name="Magnuson J."/>
            <person name="Mondo S."/>
            <person name="Nolan M."/>
            <person name="Ohm R."/>
            <person name="Pangilinan J."/>
            <person name="Park H.-J."/>
            <person name="Ramirez L."/>
            <person name="Alfaro M."/>
            <person name="Sun H."/>
            <person name="Tritt A."/>
            <person name="Yoshinaga Y."/>
            <person name="Zwiers L.-H."/>
            <person name="Turgeon B."/>
            <person name="Goodwin S."/>
            <person name="Spatafora J."/>
            <person name="Crous P."/>
            <person name="Grigoriev I."/>
        </authorList>
    </citation>
    <scope>NUCLEOTIDE SEQUENCE</scope>
    <source>
        <strain evidence="1">CBS 525.71</strain>
    </source>
</reference>
<dbReference type="EMBL" id="MU006717">
    <property type="protein sequence ID" value="KAF2627488.1"/>
    <property type="molecule type" value="Genomic_DNA"/>
</dbReference>
<gene>
    <name evidence="1" type="ORF">BU25DRAFT_440229</name>
</gene>
<accession>A0ACB6S263</accession>